<evidence type="ECO:0000313" key="2">
    <source>
        <dbReference type="EMBL" id="RJE21513.1"/>
    </source>
</evidence>
<dbReference type="PANTHER" id="PTHR43233">
    <property type="entry name" value="FAMILY N-ACETYLTRANSFERASE, PUTATIVE (AFU_ORTHOLOGUE AFUA_6G03350)-RELATED"/>
    <property type="match status" value="1"/>
</dbReference>
<dbReference type="SUPFAM" id="SSF55729">
    <property type="entry name" value="Acyl-CoA N-acyltransferases (Nat)"/>
    <property type="match status" value="1"/>
</dbReference>
<dbReference type="PANTHER" id="PTHR43233:SF1">
    <property type="entry name" value="FAMILY N-ACETYLTRANSFERASE, PUTATIVE (AFU_ORTHOLOGUE AFUA_6G03350)-RELATED"/>
    <property type="match status" value="1"/>
</dbReference>
<comment type="caution">
    <text evidence="2">The sequence shown here is derived from an EMBL/GenBank/DDBJ whole genome shotgun (WGS) entry which is preliminary data.</text>
</comment>
<organism evidence="2 3">
    <name type="scientific">Aspergillus sclerotialis</name>
    <dbReference type="NCBI Taxonomy" id="2070753"/>
    <lineage>
        <taxon>Eukaryota</taxon>
        <taxon>Fungi</taxon>
        <taxon>Dikarya</taxon>
        <taxon>Ascomycota</taxon>
        <taxon>Pezizomycotina</taxon>
        <taxon>Eurotiomycetes</taxon>
        <taxon>Eurotiomycetidae</taxon>
        <taxon>Eurotiales</taxon>
        <taxon>Aspergillaceae</taxon>
        <taxon>Aspergillus</taxon>
        <taxon>Aspergillus subgen. Polypaecilum</taxon>
    </lineage>
</organism>
<dbReference type="GO" id="GO:0016747">
    <property type="term" value="F:acyltransferase activity, transferring groups other than amino-acyl groups"/>
    <property type="evidence" value="ECO:0007669"/>
    <property type="project" value="InterPro"/>
</dbReference>
<accession>A0A3A2ZGW7</accession>
<dbReference type="InterPro" id="IPR053144">
    <property type="entry name" value="Acetyltransferase_Butenolide"/>
</dbReference>
<dbReference type="PROSITE" id="PS51186">
    <property type="entry name" value="GNAT"/>
    <property type="match status" value="1"/>
</dbReference>
<sequence>MSTAILPPNYTLNSRHPTAEEYIHLRKASGLSPVTPAQATASIKGSWYGCYITYTPPNPNLNQSSVPAPVPVGMGRIISDGGWYFHIVDMAVLPDHQRKGLGNVILKTLLARIKELAPEGRPYVNLFADPPGRRLYAKNGFVEAASKEMGMVLKWDA</sequence>
<dbReference type="OrthoDB" id="2744543at2759"/>
<dbReference type="AlphaFoldDB" id="A0A3A2ZGW7"/>
<protein>
    <submittedName>
        <fullName evidence="2">GNAT family</fullName>
    </submittedName>
</protein>
<dbReference type="UniPathway" id="UPA00113">
    <property type="reaction ID" value="UER00529"/>
</dbReference>
<evidence type="ECO:0000313" key="3">
    <source>
        <dbReference type="Proteomes" id="UP000266188"/>
    </source>
</evidence>
<evidence type="ECO:0000259" key="1">
    <source>
        <dbReference type="PROSITE" id="PS51186"/>
    </source>
</evidence>
<dbReference type="CDD" id="cd04301">
    <property type="entry name" value="NAT_SF"/>
    <property type="match status" value="1"/>
</dbReference>
<feature type="domain" description="N-acetyltransferase" evidence="1">
    <location>
        <begin position="71"/>
        <end position="157"/>
    </location>
</feature>
<proteinExistence type="predicted"/>
<dbReference type="GO" id="GO:0006048">
    <property type="term" value="P:UDP-N-acetylglucosamine biosynthetic process"/>
    <property type="evidence" value="ECO:0007669"/>
    <property type="project" value="UniProtKB-UniPathway"/>
</dbReference>
<reference evidence="3" key="1">
    <citation type="submission" date="2017-02" db="EMBL/GenBank/DDBJ databases">
        <authorList>
            <person name="Tafer H."/>
            <person name="Lopandic K."/>
        </authorList>
    </citation>
    <scope>NUCLEOTIDE SEQUENCE [LARGE SCALE GENOMIC DNA]</scope>
    <source>
        <strain evidence="3">CBS 366.77</strain>
    </source>
</reference>
<dbReference type="Proteomes" id="UP000266188">
    <property type="component" value="Unassembled WGS sequence"/>
</dbReference>
<dbReference type="Pfam" id="PF13508">
    <property type="entry name" value="Acetyltransf_7"/>
    <property type="match status" value="1"/>
</dbReference>
<dbReference type="Gene3D" id="3.40.630.30">
    <property type="match status" value="1"/>
</dbReference>
<dbReference type="InterPro" id="IPR016181">
    <property type="entry name" value="Acyl_CoA_acyltransferase"/>
</dbReference>
<gene>
    <name evidence="2" type="ORF">PHISCL_06146</name>
</gene>
<name>A0A3A2ZGW7_9EURO</name>
<keyword evidence="3" id="KW-1185">Reference proteome</keyword>
<dbReference type="EMBL" id="MVGC01000223">
    <property type="protein sequence ID" value="RJE21513.1"/>
    <property type="molecule type" value="Genomic_DNA"/>
</dbReference>
<dbReference type="InterPro" id="IPR000182">
    <property type="entry name" value="GNAT_dom"/>
</dbReference>
<dbReference type="STRING" id="2070753.A0A3A2ZGW7"/>